<dbReference type="CDD" id="cd01948">
    <property type="entry name" value="EAL"/>
    <property type="match status" value="1"/>
</dbReference>
<dbReference type="PANTHER" id="PTHR33121">
    <property type="entry name" value="CYCLIC DI-GMP PHOSPHODIESTERASE PDEF"/>
    <property type="match status" value="1"/>
</dbReference>
<dbReference type="GO" id="GO:0000160">
    <property type="term" value="P:phosphorelay signal transduction system"/>
    <property type="evidence" value="ECO:0007669"/>
    <property type="project" value="InterPro"/>
</dbReference>
<accession>B3PHR1</accession>
<dbReference type="SUPFAM" id="SSF52172">
    <property type="entry name" value="CheY-like"/>
    <property type="match status" value="1"/>
</dbReference>
<dbReference type="InterPro" id="IPR035919">
    <property type="entry name" value="EAL_sf"/>
</dbReference>
<feature type="modified residue" description="4-aspartylphosphate" evidence="1">
    <location>
        <position position="129"/>
    </location>
</feature>
<evidence type="ECO:0000259" key="2">
    <source>
        <dbReference type="PROSITE" id="PS50110"/>
    </source>
</evidence>
<keyword evidence="1" id="KW-0597">Phosphoprotein</keyword>
<dbReference type="STRING" id="498211.CJA_3653"/>
<dbReference type="PROSITE" id="PS50883">
    <property type="entry name" value="EAL"/>
    <property type="match status" value="1"/>
</dbReference>
<keyword evidence="6" id="KW-1185">Reference proteome</keyword>
<dbReference type="GO" id="GO:0071111">
    <property type="term" value="F:cyclic-guanylate-specific phosphodiesterase activity"/>
    <property type="evidence" value="ECO:0007669"/>
    <property type="project" value="InterPro"/>
</dbReference>
<dbReference type="InterPro" id="IPR011006">
    <property type="entry name" value="CheY-like_superfamily"/>
</dbReference>
<dbReference type="SMART" id="SM00052">
    <property type="entry name" value="EAL"/>
    <property type="match status" value="1"/>
</dbReference>
<dbReference type="NCBIfam" id="TIGR00254">
    <property type="entry name" value="GGDEF"/>
    <property type="match status" value="1"/>
</dbReference>
<dbReference type="Pfam" id="PF00990">
    <property type="entry name" value="GGDEF"/>
    <property type="match status" value="1"/>
</dbReference>
<dbReference type="eggNOG" id="COG3706">
    <property type="taxonomic scope" value="Bacteria"/>
</dbReference>
<dbReference type="Pfam" id="PF00072">
    <property type="entry name" value="Response_reg"/>
    <property type="match status" value="1"/>
</dbReference>
<dbReference type="InterPro" id="IPR000160">
    <property type="entry name" value="GGDEF_dom"/>
</dbReference>
<dbReference type="Gene3D" id="3.40.50.2300">
    <property type="match status" value="1"/>
</dbReference>
<dbReference type="Gene3D" id="3.30.70.270">
    <property type="match status" value="1"/>
</dbReference>
<dbReference type="SMART" id="SM00448">
    <property type="entry name" value="REC"/>
    <property type="match status" value="1"/>
</dbReference>
<dbReference type="CDD" id="cd19920">
    <property type="entry name" value="REC_PA4781-like"/>
    <property type="match status" value="1"/>
</dbReference>
<dbReference type="InterPro" id="IPR050706">
    <property type="entry name" value="Cyclic-di-GMP_PDE-like"/>
</dbReference>
<dbReference type="eggNOG" id="COG2200">
    <property type="taxonomic scope" value="Bacteria"/>
</dbReference>
<feature type="domain" description="GGDEF" evidence="4">
    <location>
        <begin position="276"/>
        <end position="409"/>
    </location>
</feature>
<dbReference type="InterPro" id="IPR043128">
    <property type="entry name" value="Rev_trsase/Diguanyl_cyclase"/>
</dbReference>
<feature type="domain" description="EAL" evidence="3">
    <location>
        <begin position="420"/>
        <end position="680"/>
    </location>
</feature>
<dbReference type="PANTHER" id="PTHR33121:SF23">
    <property type="entry name" value="CYCLIC DI-GMP PHOSPHODIESTERASE PDEB"/>
    <property type="match status" value="1"/>
</dbReference>
<dbReference type="SUPFAM" id="SSF141868">
    <property type="entry name" value="EAL domain-like"/>
    <property type="match status" value="1"/>
</dbReference>
<evidence type="ECO:0000313" key="6">
    <source>
        <dbReference type="Proteomes" id="UP000001036"/>
    </source>
</evidence>
<sequence>MAFPYVYYTLLTYISGSKFLRHLTNKQSSIRPSPVISNHGRLVGKHEQFIIIKRIAILMPSAIILRYLREGRRHMFENARILLVDDTPENLDILSAILEDLGCQLLVATSGERALELATRRLPDLVLLDVMMPDMNGFEVCTRLKADLATTEIPIVFVTARTEDISQGFQVGGADYITKPINADEVRARVKYQLERQGMLAELKSFNRELEAKVRERTAELTIANRQLREEINERRYMQDRLNYLATHDFVTRLHNRNALESHVSELLARTQLHSINAAFLLIDIDRFRIVNESCGCIAGDELLRQFADSITGLLARNDFFARLGGDKFAVVTHCEEADKGVALAQLIQRHLEQFTFQWEDKQFKLAASIACVPITRELVSYDQIMLAADEVIYVAKQEARGSIRTYDQANQRSSLHRDSINWASRLIDALHNNLFRTYFQLIEYLPASRAEDIPKIRLEILLRLWSPQQERIVPPGDFIGPAERLHLIPELDKWVINHSLQLLAQYPRLFDHIELVSINLSALSMRESLFADYVVGKIQQHGIPPHKICFEITETAAIVNMDTARHFMQTLRDQGCHFALDDFGSGFASYAYLHQLIFDKIKIDGIFVRDMDTDQAHYAMVKSIIEMAKSLDKEVIAEFVETPEVAQLLRELGVSWGQGYFHHRPEELNYQALQRCLASSYGLTATD</sequence>
<dbReference type="InterPro" id="IPR029787">
    <property type="entry name" value="Nucleotide_cyclase"/>
</dbReference>
<gene>
    <name evidence="5" type="ordered locus">CJA_3653</name>
</gene>
<feature type="domain" description="Response regulatory" evidence="2">
    <location>
        <begin position="80"/>
        <end position="194"/>
    </location>
</feature>
<dbReference type="Gene3D" id="3.20.20.450">
    <property type="entry name" value="EAL domain"/>
    <property type="match status" value="1"/>
</dbReference>
<dbReference type="CDD" id="cd01949">
    <property type="entry name" value="GGDEF"/>
    <property type="match status" value="1"/>
</dbReference>
<evidence type="ECO:0000259" key="4">
    <source>
        <dbReference type="PROSITE" id="PS50887"/>
    </source>
</evidence>
<dbReference type="InterPro" id="IPR001789">
    <property type="entry name" value="Sig_transdc_resp-reg_receiver"/>
</dbReference>
<dbReference type="SMART" id="SM00267">
    <property type="entry name" value="GGDEF"/>
    <property type="match status" value="1"/>
</dbReference>
<evidence type="ECO:0000256" key="1">
    <source>
        <dbReference type="PROSITE-ProRule" id="PRU00169"/>
    </source>
</evidence>
<dbReference type="Proteomes" id="UP000001036">
    <property type="component" value="Chromosome"/>
</dbReference>
<dbReference type="PROSITE" id="PS50887">
    <property type="entry name" value="GGDEF"/>
    <property type="match status" value="1"/>
</dbReference>
<evidence type="ECO:0000313" key="5">
    <source>
        <dbReference type="EMBL" id="ACE85405.1"/>
    </source>
</evidence>
<evidence type="ECO:0000259" key="3">
    <source>
        <dbReference type="PROSITE" id="PS50883"/>
    </source>
</evidence>
<proteinExistence type="predicted"/>
<dbReference type="AlphaFoldDB" id="B3PHR1"/>
<name>B3PHR1_CELJU</name>
<dbReference type="InterPro" id="IPR001633">
    <property type="entry name" value="EAL_dom"/>
</dbReference>
<dbReference type="SUPFAM" id="SSF55073">
    <property type="entry name" value="Nucleotide cyclase"/>
    <property type="match status" value="1"/>
</dbReference>
<dbReference type="KEGG" id="cja:CJA_3653"/>
<reference evidence="5 6" key="1">
    <citation type="journal article" date="2008" name="J. Bacteriol.">
        <title>Insights into plant cell wall degradation from the genome sequence of the soil bacterium Cellvibrio japonicus.</title>
        <authorList>
            <person name="Deboy R.T."/>
            <person name="Mongodin E.F."/>
            <person name="Fouts D.E."/>
            <person name="Tailford L.E."/>
            <person name="Khouri H."/>
            <person name="Emerson J.B."/>
            <person name="Mohamoud Y."/>
            <person name="Watkins K."/>
            <person name="Henrissat B."/>
            <person name="Gilbert H.J."/>
            <person name="Nelson K.E."/>
        </authorList>
    </citation>
    <scope>NUCLEOTIDE SEQUENCE [LARGE SCALE GENOMIC DNA]</scope>
    <source>
        <strain evidence="5 6">Ueda107</strain>
    </source>
</reference>
<dbReference type="PROSITE" id="PS50110">
    <property type="entry name" value="RESPONSE_REGULATORY"/>
    <property type="match status" value="1"/>
</dbReference>
<dbReference type="Pfam" id="PF00563">
    <property type="entry name" value="EAL"/>
    <property type="match status" value="1"/>
</dbReference>
<dbReference type="EMBL" id="CP000934">
    <property type="protein sequence ID" value="ACE85405.1"/>
    <property type="molecule type" value="Genomic_DNA"/>
</dbReference>
<protein>
    <submittedName>
        <fullName evidence="5">Hipothetical sensory box/GGDEF family protein</fullName>
    </submittedName>
</protein>
<dbReference type="HOGENOM" id="CLU_000445_70_50_6"/>
<organism evidence="5 6">
    <name type="scientific">Cellvibrio japonicus (strain Ueda107)</name>
    <name type="common">Pseudomonas fluorescens subsp. cellulosa</name>
    <dbReference type="NCBI Taxonomy" id="498211"/>
    <lineage>
        <taxon>Bacteria</taxon>
        <taxon>Pseudomonadati</taxon>
        <taxon>Pseudomonadota</taxon>
        <taxon>Gammaproteobacteria</taxon>
        <taxon>Cellvibrionales</taxon>
        <taxon>Cellvibrionaceae</taxon>
        <taxon>Cellvibrio</taxon>
    </lineage>
</organism>